<dbReference type="EMBL" id="DYUB01000029">
    <property type="protein sequence ID" value="HJG95631.1"/>
    <property type="molecule type" value="Genomic_DNA"/>
</dbReference>
<dbReference type="SUPFAM" id="SSF51283">
    <property type="entry name" value="dUTPase-like"/>
    <property type="match status" value="1"/>
</dbReference>
<protein>
    <submittedName>
        <fullName evidence="1">Deoxyuridine 5'-triphosphate nucleotidohydrolase</fullName>
    </submittedName>
</protein>
<dbReference type="Proteomes" id="UP000776700">
    <property type="component" value="Unassembled WGS sequence"/>
</dbReference>
<dbReference type="AlphaFoldDB" id="A0A921MYP5"/>
<sequence length="153" mass="17691">MKLKIKYFDKNMTKLKKIEGGDLIDLRVSRVFKNGEEVSFPCEYKFGDTLFFKLGFAMQMPPEKKANVYPRSGMFKNYGFILTNSVGQIDNSYQGDNDEWCAMLWCTRDGVINYDERILQFEVVDRVMENVIFEEVEKLGNIDRGGYGSTGTK</sequence>
<dbReference type="InterPro" id="IPR036157">
    <property type="entry name" value="dUTPase-like_sf"/>
</dbReference>
<evidence type="ECO:0000313" key="2">
    <source>
        <dbReference type="Proteomes" id="UP000776700"/>
    </source>
</evidence>
<gene>
    <name evidence="1" type="ORF">K8V90_00845</name>
</gene>
<name>A0A921MYP5_9FIRM</name>
<organism evidence="1 2">
    <name type="scientific">Romboutsia timonensis</name>
    <dbReference type="NCBI Taxonomy" id="1776391"/>
    <lineage>
        <taxon>Bacteria</taxon>
        <taxon>Bacillati</taxon>
        <taxon>Bacillota</taxon>
        <taxon>Clostridia</taxon>
        <taxon>Peptostreptococcales</taxon>
        <taxon>Peptostreptococcaceae</taxon>
        <taxon>Romboutsia</taxon>
    </lineage>
</organism>
<reference evidence="1" key="1">
    <citation type="journal article" date="2021" name="PeerJ">
        <title>Extensive microbial diversity within the chicken gut microbiome revealed by metagenomics and culture.</title>
        <authorList>
            <person name="Gilroy R."/>
            <person name="Ravi A."/>
            <person name="Getino M."/>
            <person name="Pursley I."/>
            <person name="Horton D.L."/>
            <person name="Alikhan N.F."/>
            <person name="Baker D."/>
            <person name="Gharbi K."/>
            <person name="Hall N."/>
            <person name="Watson M."/>
            <person name="Adriaenssens E.M."/>
            <person name="Foster-Nyarko E."/>
            <person name="Jarju S."/>
            <person name="Secka A."/>
            <person name="Antonio M."/>
            <person name="Oren A."/>
            <person name="Chaudhuri R.R."/>
            <person name="La Ragione R."/>
            <person name="Hildebrand F."/>
            <person name="Pallen M.J."/>
        </authorList>
    </citation>
    <scope>NUCLEOTIDE SEQUENCE</scope>
    <source>
        <strain evidence="1">1277</strain>
    </source>
</reference>
<reference evidence="1" key="2">
    <citation type="submission" date="2021-09" db="EMBL/GenBank/DDBJ databases">
        <authorList>
            <person name="Gilroy R."/>
        </authorList>
    </citation>
    <scope>NUCLEOTIDE SEQUENCE</scope>
    <source>
        <strain evidence="1">1277</strain>
    </source>
</reference>
<proteinExistence type="predicted"/>
<comment type="caution">
    <text evidence="1">The sequence shown here is derived from an EMBL/GenBank/DDBJ whole genome shotgun (WGS) entry which is preliminary data.</text>
</comment>
<dbReference type="Gene3D" id="2.70.40.10">
    <property type="match status" value="1"/>
</dbReference>
<accession>A0A921MYP5</accession>
<evidence type="ECO:0000313" key="1">
    <source>
        <dbReference type="EMBL" id="HJG95631.1"/>
    </source>
</evidence>